<reference evidence="2 3" key="1">
    <citation type="submission" date="2018-07" db="EMBL/GenBank/DDBJ databases">
        <title>Genomic Encyclopedia of Type Strains, Phase III (KMG-III): the genomes of soil and plant-associated and newly described type strains.</title>
        <authorList>
            <person name="Whitman W."/>
        </authorList>
    </citation>
    <scope>NUCLEOTIDE SEQUENCE [LARGE SCALE GENOMIC DNA]</scope>
    <source>
        <strain evidence="2 3">CECT 8575</strain>
    </source>
</reference>
<sequence length="281" mass="30554">MTFGGVADPGHTARHGTREVFMIDSRSDGACECAGCRILPHPTGLPTSRYRRGQNRPKKNSPWPERPTPGTPTAASTPRGKSPRTPSTNSCGPVISRKHVFRSSQVSIGTRWPRLSSRRPFAQHLTDYRDEPASWTGRSAAEPEGIPRSRTPARYAVRRSGAAGLRAHCSDPRGNRIRTHRGHSPAGEHHHRRSGCPSHGRRGDKPGVLCTATLRGLASSPLSEAFEVEQTRDSLRQEVLGGVRYPQLAIRAGLPANGQQSPLTPGRPVLELLRLLPDSAP</sequence>
<dbReference type="GO" id="GO:0016491">
    <property type="term" value="F:oxidoreductase activity"/>
    <property type="evidence" value="ECO:0007669"/>
    <property type="project" value="InterPro"/>
</dbReference>
<feature type="region of interest" description="Disordered" evidence="1">
    <location>
        <begin position="42"/>
        <end position="94"/>
    </location>
</feature>
<accession>A0A368VHG1</accession>
<organism evidence="2 3">
    <name type="scientific">Halopolyspora algeriensis</name>
    <dbReference type="NCBI Taxonomy" id="1500506"/>
    <lineage>
        <taxon>Bacteria</taxon>
        <taxon>Bacillati</taxon>
        <taxon>Actinomycetota</taxon>
        <taxon>Actinomycetes</taxon>
        <taxon>Actinomycetes incertae sedis</taxon>
        <taxon>Halopolyspora</taxon>
    </lineage>
</organism>
<feature type="region of interest" description="Disordered" evidence="1">
    <location>
        <begin position="159"/>
        <end position="204"/>
    </location>
</feature>
<feature type="compositionally biased region" description="Basic residues" evidence="1">
    <location>
        <begin position="175"/>
        <end position="202"/>
    </location>
</feature>
<evidence type="ECO:0000313" key="3">
    <source>
        <dbReference type="Proteomes" id="UP000253495"/>
    </source>
</evidence>
<evidence type="ECO:0000313" key="2">
    <source>
        <dbReference type="EMBL" id="RCW39635.1"/>
    </source>
</evidence>
<proteinExistence type="predicted"/>
<keyword evidence="3" id="KW-1185">Reference proteome</keyword>
<dbReference type="Gene3D" id="3.40.109.10">
    <property type="entry name" value="NADH Oxidase"/>
    <property type="match status" value="1"/>
</dbReference>
<name>A0A368VHG1_9ACTN</name>
<comment type="caution">
    <text evidence="2">The sequence shown here is derived from an EMBL/GenBank/DDBJ whole genome shotgun (WGS) entry which is preliminary data.</text>
</comment>
<protein>
    <submittedName>
        <fullName evidence="2">Uncharacterized protein</fullName>
    </submittedName>
</protein>
<gene>
    <name evidence="2" type="ORF">DFQ14_11511</name>
</gene>
<dbReference type="AlphaFoldDB" id="A0A368VHG1"/>
<feature type="compositionally biased region" description="Basic residues" evidence="1">
    <location>
        <begin position="49"/>
        <end position="59"/>
    </location>
</feature>
<evidence type="ECO:0000256" key="1">
    <source>
        <dbReference type="SAM" id="MobiDB-lite"/>
    </source>
</evidence>
<dbReference type="EMBL" id="QPJC01000015">
    <property type="protein sequence ID" value="RCW39635.1"/>
    <property type="molecule type" value="Genomic_DNA"/>
</dbReference>
<dbReference type="Proteomes" id="UP000253495">
    <property type="component" value="Unassembled WGS sequence"/>
</dbReference>
<dbReference type="InterPro" id="IPR000415">
    <property type="entry name" value="Nitroreductase-like"/>
</dbReference>
<feature type="compositionally biased region" description="Low complexity" evidence="1">
    <location>
        <begin position="71"/>
        <end position="80"/>
    </location>
</feature>